<feature type="compositionally biased region" description="Basic residues" evidence="2">
    <location>
        <begin position="21"/>
        <end position="34"/>
    </location>
</feature>
<dbReference type="GO" id="GO:0030687">
    <property type="term" value="C:preribosome, large subunit precursor"/>
    <property type="evidence" value="ECO:0007669"/>
    <property type="project" value="TreeGrafter"/>
</dbReference>
<comment type="caution">
    <text evidence="3">The sequence shown here is derived from an EMBL/GenBank/DDBJ whole genome shotgun (WGS) entry which is preliminary data.</text>
</comment>
<dbReference type="AlphaFoldDB" id="A0A5N6KY88"/>
<protein>
    <recommendedName>
        <fullName evidence="5">Rrp15p-domain-containing protein</fullName>
    </recommendedName>
</protein>
<dbReference type="Proteomes" id="UP000327013">
    <property type="component" value="Unassembled WGS sequence"/>
</dbReference>
<dbReference type="PANTHER" id="PTHR13245:SF14">
    <property type="entry name" value="RRP15-LIKE PROTEIN"/>
    <property type="match status" value="1"/>
</dbReference>
<feature type="compositionally biased region" description="Acidic residues" evidence="2">
    <location>
        <begin position="108"/>
        <end position="146"/>
    </location>
</feature>
<dbReference type="EMBL" id="VIBQ01000017">
    <property type="protein sequence ID" value="KAB8360785.1"/>
    <property type="molecule type" value="Genomic_DNA"/>
</dbReference>
<reference evidence="3 4" key="1">
    <citation type="submission" date="2019-06" db="EMBL/GenBank/DDBJ databases">
        <title>A chromosomal-level reference genome of Carpinus fangiana (Coryloideae, Betulaceae).</title>
        <authorList>
            <person name="Yang X."/>
            <person name="Wang Z."/>
            <person name="Zhang L."/>
            <person name="Hao G."/>
            <person name="Liu J."/>
            <person name="Yang Y."/>
        </authorList>
    </citation>
    <scope>NUCLEOTIDE SEQUENCE [LARGE SCALE GENOMIC DNA]</scope>
    <source>
        <strain evidence="3">Cfa_2016G</strain>
        <tissue evidence="3">Leaf</tissue>
    </source>
</reference>
<dbReference type="GO" id="GO:0000470">
    <property type="term" value="P:maturation of LSU-rRNA"/>
    <property type="evidence" value="ECO:0007669"/>
    <property type="project" value="TreeGrafter"/>
</dbReference>
<feature type="compositionally biased region" description="Basic and acidic residues" evidence="2">
    <location>
        <begin position="63"/>
        <end position="75"/>
    </location>
</feature>
<keyword evidence="4" id="KW-1185">Reference proteome</keyword>
<dbReference type="InterPro" id="IPR012459">
    <property type="entry name" value="Rrp15"/>
</dbReference>
<name>A0A5N6KY88_9ROSI</name>
<sequence length="314" mass="34182">MPSAQTSHKRKRATDGPNHPDRKKKTKPRFKKMKPSAYHSSSEEEPDERNASGPNSTAIGVRKPKDEIEIKKTEEGLQAVSGAVAGEQEASESEDNGSGIQLPNLQDDNAEDNEDADNDEFDVADAPSEQDEEDSEDSEDDNDDEIATTQASGGNRRQTKKRNDPTAFASSISAILSSKLTTSKRADPVLARSATAASNAEQRADIKLEAQAKKKMTHDKKALQDKGHVRDILGVQTTEVSAAAVAEHEKRLRKMAQRGVVKLFNAVRAAQVKGEEARGEVQRVPGEVVGIDRRAEKVNEMSKQGFLDLLTGET</sequence>
<dbReference type="OrthoDB" id="20949at2759"/>
<comment type="similarity">
    <text evidence="1">Belongs to the RRP15 family.</text>
</comment>
<dbReference type="GO" id="GO:0000460">
    <property type="term" value="P:maturation of 5.8S rRNA"/>
    <property type="evidence" value="ECO:0007669"/>
    <property type="project" value="TreeGrafter"/>
</dbReference>
<evidence type="ECO:0008006" key="5">
    <source>
        <dbReference type="Google" id="ProtNLM"/>
    </source>
</evidence>
<evidence type="ECO:0000256" key="2">
    <source>
        <dbReference type="SAM" id="MobiDB-lite"/>
    </source>
</evidence>
<evidence type="ECO:0000313" key="3">
    <source>
        <dbReference type="EMBL" id="KAB8360785.1"/>
    </source>
</evidence>
<organism evidence="3 4">
    <name type="scientific">Carpinus fangiana</name>
    <dbReference type="NCBI Taxonomy" id="176857"/>
    <lineage>
        <taxon>Eukaryota</taxon>
        <taxon>Viridiplantae</taxon>
        <taxon>Streptophyta</taxon>
        <taxon>Embryophyta</taxon>
        <taxon>Tracheophyta</taxon>
        <taxon>Spermatophyta</taxon>
        <taxon>Magnoliopsida</taxon>
        <taxon>eudicotyledons</taxon>
        <taxon>Gunneridae</taxon>
        <taxon>Pentapetalae</taxon>
        <taxon>rosids</taxon>
        <taxon>fabids</taxon>
        <taxon>Fagales</taxon>
        <taxon>Betulaceae</taxon>
        <taxon>Carpinus</taxon>
    </lineage>
</organism>
<proteinExistence type="inferred from homology"/>
<feature type="region of interest" description="Disordered" evidence="2">
    <location>
        <begin position="1"/>
        <end position="167"/>
    </location>
</feature>
<accession>A0A5N6KY88</accession>
<evidence type="ECO:0000256" key="1">
    <source>
        <dbReference type="ARBA" id="ARBA00007462"/>
    </source>
</evidence>
<feature type="compositionally biased region" description="Polar residues" evidence="2">
    <location>
        <begin position="96"/>
        <end position="106"/>
    </location>
</feature>
<gene>
    <name evidence="3" type="ORF">FH972_024519</name>
</gene>
<feature type="compositionally biased region" description="Polar residues" evidence="2">
    <location>
        <begin position="147"/>
        <end position="156"/>
    </location>
</feature>
<evidence type="ECO:0000313" key="4">
    <source>
        <dbReference type="Proteomes" id="UP000327013"/>
    </source>
</evidence>
<dbReference type="Pfam" id="PF07890">
    <property type="entry name" value="Rrp15p"/>
    <property type="match status" value="1"/>
</dbReference>
<dbReference type="PANTHER" id="PTHR13245">
    <property type="entry name" value="RRP15-LIKE PROTEIN"/>
    <property type="match status" value="1"/>
</dbReference>